<evidence type="ECO:0000256" key="1">
    <source>
        <dbReference type="ARBA" id="ARBA00022737"/>
    </source>
</evidence>
<evidence type="ECO:0000259" key="2">
    <source>
        <dbReference type="PROSITE" id="PS51352"/>
    </source>
</evidence>
<dbReference type="Pfam" id="PF13905">
    <property type="entry name" value="Thioredoxin_8"/>
    <property type="match status" value="1"/>
</dbReference>
<dbReference type="PANTHER" id="PTHR46388:SF2">
    <property type="entry name" value="NHL REPEAT-CONTAINING PROTEIN 2"/>
    <property type="match status" value="1"/>
</dbReference>
<accession>A0A538SDV9</accession>
<name>A0A538SDV9_UNCEI</name>
<proteinExistence type="predicted"/>
<sequence length="624" mass="67456">MNDRPRAPELHAGFAWLNTDRPLTFANELRGQVVLLDFWTYCCINCMHVLPDLAYLEEKYREEPFLVIGVHSAKFTNEGQRQTVRAAVGRYEIAHPVVIDENMRLWGEYAVRSWPTLVLVGSDRRVVGVVSGEGNRETLDRAIAAALEEGRANGTLAKAPLRPARERSVRAATGLAFPGKVLADPAGGRLFITDSNHNRVVVGTLPDRTGRSRLIRTIGHGRAGREDGPADAAGFHHPQGLALAHETLYVADTENHMIRAVDLRSWSVSTIAGTGAQGYDRSGGKIGTQQALSSPWDLAIEGSTLYIAMAGPHQLWRLDLPMGFARAFVGSGRENIVDGPVEAAALAQPSGLALSGNYLYFADSEVSAVRRVDLAEEKVETLIGRGLFDYGDRDGDFASARLQHPLGVAVWRNRILVADTYNHKIKEIDVQGGTIKTLAGDGRPGTEREGHLALFEPGGLHAAEDVLYIADTNNHRVVRFHLVEGTSSEVVIEGLEAPELPGLGDEGNPAVLSTARLRAGESTAWRVAVKLPEGAHVSEEAPASIRVARGSEVMLQRTLLGQPWPLAFELPAQPEGAADLHVQVSFAYCNEGQGVCVPANPSWRVPVTFDLHGEASAELTASLS</sequence>
<reference evidence="3 4" key="1">
    <citation type="journal article" date="2019" name="Nat. Microbiol.">
        <title>Mediterranean grassland soil C-N compound turnover is dependent on rainfall and depth, and is mediated by genomically divergent microorganisms.</title>
        <authorList>
            <person name="Diamond S."/>
            <person name="Andeer P.F."/>
            <person name="Li Z."/>
            <person name="Crits-Christoph A."/>
            <person name="Burstein D."/>
            <person name="Anantharaman K."/>
            <person name="Lane K.R."/>
            <person name="Thomas B.C."/>
            <person name="Pan C."/>
            <person name="Northen T.R."/>
            <person name="Banfield J.F."/>
        </authorList>
    </citation>
    <scope>NUCLEOTIDE SEQUENCE [LARGE SCALE GENOMIC DNA]</scope>
    <source>
        <strain evidence="3">WS_1</strain>
    </source>
</reference>
<evidence type="ECO:0000313" key="3">
    <source>
        <dbReference type="EMBL" id="TMQ49530.1"/>
    </source>
</evidence>
<dbReference type="SUPFAM" id="SSF101898">
    <property type="entry name" value="NHL repeat"/>
    <property type="match status" value="1"/>
</dbReference>
<dbReference type="InterPro" id="IPR012336">
    <property type="entry name" value="Thioredoxin-like_fold"/>
</dbReference>
<comment type="caution">
    <text evidence="3">The sequence shown here is derived from an EMBL/GenBank/DDBJ whole genome shotgun (WGS) entry which is preliminary data.</text>
</comment>
<gene>
    <name evidence="3" type="ORF">E6K71_04675</name>
</gene>
<dbReference type="PROSITE" id="PS51352">
    <property type="entry name" value="THIOREDOXIN_2"/>
    <property type="match status" value="1"/>
</dbReference>
<evidence type="ECO:0000313" key="4">
    <source>
        <dbReference type="Proteomes" id="UP000316292"/>
    </source>
</evidence>
<dbReference type="CDD" id="cd14951">
    <property type="entry name" value="NHL-2_like"/>
    <property type="match status" value="1"/>
</dbReference>
<dbReference type="InterPro" id="IPR011042">
    <property type="entry name" value="6-blade_b-propeller_TolB-like"/>
</dbReference>
<keyword evidence="1" id="KW-0677">Repeat</keyword>
<dbReference type="PANTHER" id="PTHR46388">
    <property type="entry name" value="NHL REPEAT-CONTAINING PROTEIN 2"/>
    <property type="match status" value="1"/>
</dbReference>
<dbReference type="InterPro" id="IPR001258">
    <property type="entry name" value="NHL_repeat"/>
</dbReference>
<dbReference type="InterPro" id="IPR013766">
    <property type="entry name" value="Thioredoxin_domain"/>
</dbReference>
<dbReference type="Gene3D" id="3.40.30.10">
    <property type="entry name" value="Glutaredoxin"/>
    <property type="match status" value="1"/>
</dbReference>
<dbReference type="InterPro" id="IPR036249">
    <property type="entry name" value="Thioredoxin-like_sf"/>
</dbReference>
<organism evidence="3 4">
    <name type="scientific">Eiseniibacteriota bacterium</name>
    <dbReference type="NCBI Taxonomy" id="2212470"/>
    <lineage>
        <taxon>Bacteria</taxon>
        <taxon>Candidatus Eiseniibacteriota</taxon>
    </lineage>
</organism>
<dbReference type="SUPFAM" id="SSF52833">
    <property type="entry name" value="Thioredoxin-like"/>
    <property type="match status" value="1"/>
</dbReference>
<dbReference type="Pfam" id="PF01436">
    <property type="entry name" value="NHL"/>
    <property type="match status" value="1"/>
</dbReference>
<dbReference type="Proteomes" id="UP000316292">
    <property type="component" value="Unassembled WGS sequence"/>
</dbReference>
<dbReference type="AlphaFoldDB" id="A0A538SDV9"/>
<protein>
    <recommendedName>
        <fullName evidence="2">Thioredoxin domain-containing protein</fullName>
    </recommendedName>
</protein>
<dbReference type="EMBL" id="VBOR01000056">
    <property type="protein sequence ID" value="TMQ49530.1"/>
    <property type="molecule type" value="Genomic_DNA"/>
</dbReference>
<dbReference type="InterPro" id="IPR045302">
    <property type="entry name" value="NHL2_NHL_rpt_dom"/>
</dbReference>
<feature type="domain" description="Thioredoxin" evidence="2">
    <location>
        <begin position="1"/>
        <end position="148"/>
    </location>
</feature>
<dbReference type="Gene3D" id="2.120.10.30">
    <property type="entry name" value="TolB, C-terminal domain"/>
    <property type="match status" value="2"/>
</dbReference>